<protein>
    <submittedName>
        <fullName evidence="1">Uncharacterized protein</fullName>
    </submittedName>
</protein>
<evidence type="ECO:0000313" key="3">
    <source>
        <dbReference type="EMBL" id="JAQ14217.1"/>
    </source>
</evidence>
<dbReference type="AlphaFoldDB" id="A0A146KR21"/>
<evidence type="ECO:0000313" key="1">
    <source>
        <dbReference type="EMBL" id="JAP98847.1"/>
    </source>
</evidence>
<evidence type="ECO:0000313" key="2">
    <source>
        <dbReference type="EMBL" id="JAQ04911.1"/>
    </source>
</evidence>
<proteinExistence type="predicted"/>
<organism evidence="1">
    <name type="scientific">Lygus hesperus</name>
    <name type="common">Western plant bug</name>
    <dbReference type="NCBI Taxonomy" id="30085"/>
    <lineage>
        <taxon>Eukaryota</taxon>
        <taxon>Metazoa</taxon>
        <taxon>Ecdysozoa</taxon>
        <taxon>Arthropoda</taxon>
        <taxon>Hexapoda</taxon>
        <taxon>Insecta</taxon>
        <taxon>Pterygota</taxon>
        <taxon>Neoptera</taxon>
        <taxon>Paraneoptera</taxon>
        <taxon>Hemiptera</taxon>
        <taxon>Heteroptera</taxon>
        <taxon>Panheteroptera</taxon>
        <taxon>Cimicomorpha</taxon>
        <taxon>Miridae</taxon>
        <taxon>Mirini</taxon>
        <taxon>Lygus</taxon>
    </lineage>
</organism>
<sequence length="128" mass="13522">MPSSAIESTLALVARVVVYGVHCSSQPRAVACTPGIHAHTTARKLEHVARMLRGHHQNTDASIDSGVYTQFSAVPRGGVGVTSELHLRTSLPAPPKFTTVPHNTIAPWDVGYSSHTPQNPTGCECGSS</sequence>
<dbReference type="EMBL" id="GDHC01004412">
    <property type="protein sequence ID" value="JAQ14217.1"/>
    <property type="molecule type" value="Transcribed_RNA"/>
</dbReference>
<gene>
    <name evidence="2" type="ORF">g.25982</name>
    <name evidence="3" type="ORF">g.25990</name>
    <name evidence="1" type="ORF">g.25997</name>
</gene>
<reference evidence="1" key="1">
    <citation type="journal article" date="2016" name="Gigascience">
        <title>De novo construction of an expanded transcriptome assembly for the western tarnished plant bug, Lygus hesperus.</title>
        <authorList>
            <person name="Tassone E.E."/>
            <person name="Geib S.M."/>
            <person name="Hall B."/>
            <person name="Fabrick J.A."/>
            <person name="Brent C.S."/>
            <person name="Hull J.J."/>
        </authorList>
    </citation>
    <scope>NUCLEOTIDE SEQUENCE</scope>
</reference>
<name>A0A146KR21_LYGHE</name>
<dbReference type="EMBL" id="GDHC01019781">
    <property type="protein sequence ID" value="JAP98847.1"/>
    <property type="molecule type" value="Transcribed_RNA"/>
</dbReference>
<accession>A0A146KR21</accession>
<dbReference type="EMBL" id="GDHC01013718">
    <property type="protein sequence ID" value="JAQ04911.1"/>
    <property type="molecule type" value="Transcribed_RNA"/>
</dbReference>